<proteinExistence type="inferred from homology"/>
<reference evidence="8" key="1">
    <citation type="submission" date="2019-11" db="EMBL/GenBank/DDBJ databases">
        <title>Acidithiobacillus ferrianus sp. nov.: a facultatively anaerobic and extremely acidophilic chemolithoautotroph.</title>
        <authorList>
            <person name="Norris P.R."/>
            <person name="Falagan C."/>
            <person name="Moya-Beltran A."/>
            <person name="Castro M."/>
            <person name="Quatrini R."/>
            <person name="Johnson D.B."/>
        </authorList>
    </citation>
    <scope>NUCLEOTIDE SEQUENCE [LARGE SCALE GENOMIC DNA]</scope>
    <source>
        <strain evidence="8">MG</strain>
    </source>
</reference>
<accession>A0A845U942</accession>
<comment type="similarity">
    <text evidence="6">Belongs to the DarT ADP-ribosyltransferase family.</text>
</comment>
<organism evidence="8">
    <name type="scientific">Acidithiobacillus ferrianus</name>
    <dbReference type="NCBI Taxonomy" id="2678518"/>
    <lineage>
        <taxon>Bacteria</taxon>
        <taxon>Pseudomonadati</taxon>
        <taxon>Pseudomonadota</taxon>
        <taxon>Acidithiobacillia</taxon>
        <taxon>Acidithiobacillales</taxon>
        <taxon>Acidithiobacillaceae</taxon>
        <taxon>Acidithiobacillus</taxon>
    </lineage>
</organism>
<evidence type="ECO:0000256" key="5">
    <source>
        <dbReference type="ARBA" id="ARBA00023125"/>
    </source>
</evidence>
<gene>
    <name evidence="8" type="ORF">GL267_12235</name>
</gene>
<dbReference type="PROSITE" id="PS52018">
    <property type="entry name" value="DART"/>
    <property type="match status" value="1"/>
</dbReference>
<keyword evidence="1 6" id="KW-1277">Toxin-antitoxin system</keyword>
<comment type="caution">
    <text evidence="8">The sequence shown here is derived from an EMBL/GenBank/DDBJ whole genome shotgun (WGS) entry which is preliminary data.</text>
</comment>
<keyword evidence="2 6" id="KW-0328">Glycosyltransferase</keyword>
<keyword evidence="5 6" id="KW-0238">DNA-binding</keyword>
<evidence type="ECO:0000256" key="2">
    <source>
        <dbReference type="ARBA" id="ARBA00022676"/>
    </source>
</evidence>
<dbReference type="Pfam" id="PF14487">
    <property type="entry name" value="DarT"/>
    <property type="match status" value="1"/>
</dbReference>
<feature type="active site" evidence="6">
    <location>
        <position position="169"/>
    </location>
</feature>
<protein>
    <submittedName>
        <fullName evidence="8">DUF4433 domain-containing protein</fullName>
    </submittedName>
</protein>
<feature type="binding site" evidence="6">
    <location>
        <position position="55"/>
    </location>
    <ligand>
        <name>NAD(+)</name>
        <dbReference type="ChEBI" id="CHEBI:57540"/>
    </ligand>
</feature>
<feature type="domain" description="DarT" evidence="7">
    <location>
        <begin position="10"/>
        <end position="216"/>
    </location>
</feature>
<dbReference type="InterPro" id="IPR029494">
    <property type="entry name" value="DarT"/>
</dbReference>
<dbReference type="GO" id="GO:0016779">
    <property type="term" value="F:nucleotidyltransferase activity"/>
    <property type="evidence" value="ECO:0007669"/>
    <property type="project" value="UniProtKB-UniRule"/>
</dbReference>
<evidence type="ECO:0000259" key="7">
    <source>
        <dbReference type="PROSITE" id="PS52018"/>
    </source>
</evidence>
<keyword evidence="3 6" id="KW-0808">Transferase</keyword>
<comment type="caution">
    <text evidence="6">Lacks conserved residue(s) required for the propagation of feature annotation.</text>
</comment>
<dbReference type="RefSeq" id="WP_163098577.1">
    <property type="nucleotide sequence ID" value="NZ_CP127523.1"/>
</dbReference>
<comment type="catalytic activity">
    <reaction evidence="6">
        <text>a thymidine in DNA + NAD(+) = an N-(ADP-alpha-D-ribosyl)-thymidine in DNA + nicotinamide + H(+)</text>
        <dbReference type="Rhea" id="RHEA:71651"/>
        <dbReference type="Rhea" id="RHEA-COMP:13556"/>
        <dbReference type="Rhea" id="RHEA-COMP:18051"/>
        <dbReference type="ChEBI" id="CHEBI:15378"/>
        <dbReference type="ChEBI" id="CHEBI:17154"/>
        <dbReference type="ChEBI" id="CHEBI:57540"/>
        <dbReference type="ChEBI" id="CHEBI:137386"/>
        <dbReference type="ChEBI" id="CHEBI:191199"/>
    </reaction>
</comment>
<keyword evidence="4 6" id="KW-0548">Nucleotidyltransferase</keyword>
<feature type="binding site" evidence="6">
    <location>
        <begin position="14"/>
        <end position="16"/>
    </location>
    <ligand>
        <name>NAD(+)</name>
        <dbReference type="ChEBI" id="CHEBI:57540"/>
    </ligand>
</feature>
<evidence type="ECO:0000256" key="4">
    <source>
        <dbReference type="ARBA" id="ARBA00022695"/>
    </source>
</evidence>
<dbReference type="GO" id="GO:0016757">
    <property type="term" value="F:glycosyltransferase activity"/>
    <property type="evidence" value="ECO:0007669"/>
    <property type="project" value="UniProtKB-UniRule"/>
</dbReference>
<evidence type="ECO:0000256" key="1">
    <source>
        <dbReference type="ARBA" id="ARBA00022649"/>
    </source>
</evidence>
<evidence type="ECO:0000256" key="6">
    <source>
        <dbReference type="PROSITE-ProRule" id="PRU01362"/>
    </source>
</evidence>
<name>A0A845U942_9PROT</name>
<feature type="active site" description="Proton acceptor" evidence="6">
    <location>
        <position position="55"/>
    </location>
</feature>
<dbReference type="GO" id="GO:0003677">
    <property type="term" value="F:DNA binding"/>
    <property type="evidence" value="ECO:0007669"/>
    <property type="project" value="UniProtKB-UniRule"/>
</dbReference>
<dbReference type="EMBL" id="WNJL01000037">
    <property type="protein sequence ID" value="NDU43373.1"/>
    <property type="molecule type" value="Genomic_DNA"/>
</dbReference>
<evidence type="ECO:0000313" key="8">
    <source>
        <dbReference type="EMBL" id="NDU43373.1"/>
    </source>
</evidence>
<evidence type="ECO:0000256" key="3">
    <source>
        <dbReference type="ARBA" id="ARBA00022679"/>
    </source>
</evidence>
<sequence length="216" mass="24714">MNAVLVPPQPKIYHIAHVDRLPSIVADGFFWCDAEVVRCAPAGTTIGMSSIKQRRLNELRLSSYPDLHVGDCVPFYFCPRSVMLYLIYQGNHQELAYRGGQGPILHFEADLHAVVEWANAQPARWAFTLSNAGSYFFEDRCDLAHLGEINWTAVQARDWRVHKEGKQAEFLLEHRFPWHLIERIGVHSAAVYGQVVNAMPQHGHRPMVEVCADWYY</sequence>
<dbReference type="AlphaFoldDB" id="A0A845U942"/>